<evidence type="ECO:0000313" key="1">
    <source>
        <dbReference type="EMBL" id="KAF9458334.1"/>
    </source>
</evidence>
<dbReference type="GO" id="GO:0009264">
    <property type="term" value="P:deoxyribonucleotide catabolic process"/>
    <property type="evidence" value="ECO:0007669"/>
    <property type="project" value="InterPro"/>
</dbReference>
<dbReference type="Gene3D" id="3.40.50.1000">
    <property type="entry name" value="HAD superfamily/HAD-like"/>
    <property type="match status" value="1"/>
</dbReference>
<dbReference type="AlphaFoldDB" id="A0A9P6CES5"/>
<protein>
    <submittedName>
        <fullName evidence="1">Uncharacterized protein</fullName>
    </submittedName>
</protein>
<dbReference type="SUPFAM" id="SSF56784">
    <property type="entry name" value="HAD-like"/>
    <property type="match status" value="1"/>
</dbReference>
<dbReference type="GO" id="GO:0008253">
    <property type="term" value="F:5'-nucleotidase activity"/>
    <property type="evidence" value="ECO:0007669"/>
    <property type="project" value="InterPro"/>
</dbReference>
<sequence>MRNMGPQWTFQCFTVDYYYWKNPFWGTVKDTFEKVKDFYTTPLLYNTRPVPGAREGVQSLRDMGYRLVIVTARAQDHVDKSWEWVDKNFPGIFDSIICTGQFKDTHTAGHEVVTKLSKAQVCTDLGATLLIDDSSENAVQCATADKCTPVLLFGDYSWNKRISSPNDLREEMSFDRRLEAEEGREFWKDETLKVPEGTPLYRVKDWAEVVRWVRKARSEGRI</sequence>
<keyword evidence="2" id="KW-1185">Reference proteome</keyword>
<comment type="caution">
    <text evidence="1">The sequence shown here is derived from an EMBL/GenBank/DDBJ whole genome shotgun (WGS) entry which is preliminary data.</text>
</comment>
<reference evidence="1" key="1">
    <citation type="submission" date="2020-11" db="EMBL/GenBank/DDBJ databases">
        <authorList>
            <consortium name="DOE Joint Genome Institute"/>
            <person name="Ahrendt S."/>
            <person name="Riley R."/>
            <person name="Andreopoulos W."/>
            <person name="Labutti K."/>
            <person name="Pangilinan J."/>
            <person name="Ruiz-Duenas F.J."/>
            <person name="Barrasa J.M."/>
            <person name="Sanchez-Garcia M."/>
            <person name="Camarero S."/>
            <person name="Miyauchi S."/>
            <person name="Serrano A."/>
            <person name="Linde D."/>
            <person name="Babiker R."/>
            <person name="Drula E."/>
            <person name="Ayuso-Fernandez I."/>
            <person name="Pacheco R."/>
            <person name="Padilla G."/>
            <person name="Ferreira P."/>
            <person name="Barriuso J."/>
            <person name="Kellner H."/>
            <person name="Castanera R."/>
            <person name="Alfaro M."/>
            <person name="Ramirez L."/>
            <person name="Pisabarro A.G."/>
            <person name="Kuo A."/>
            <person name="Tritt A."/>
            <person name="Lipzen A."/>
            <person name="He G."/>
            <person name="Yan M."/>
            <person name="Ng V."/>
            <person name="Cullen D."/>
            <person name="Martin F."/>
            <person name="Rosso M.-N."/>
            <person name="Henrissat B."/>
            <person name="Hibbett D."/>
            <person name="Martinez A.T."/>
            <person name="Grigoriev I.V."/>
        </authorList>
    </citation>
    <scope>NUCLEOTIDE SEQUENCE</scope>
    <source>
        <strain evidence="1">CBS 247.69</strain>
    </source>
</reference>
<evidence type="ECO:0000313" key="2">
    <source>
        <dbReference type="Proteomes" id="UP000807353"/>
    </source>
</evidence>
<dbReference type="InterPro" id="IPR052419">
    <property type="entry name" value="5_3-deoxyribonucleotidase-like"/>
</dbReference>
<organism evidence="1 2">
    <name type="scientific">Collybia nuda</name>
    <dbReference type="NCBI Taxonomy" id="64659"/>
    <lineage>
        <taxon>Eukaryota</taxon>
        <taxon>Fungi</taxon>
        <taxon>Dikarya</taxon>
        <taxon>Basidiomycota</taxon>
        <taxon>Agaricomycotina</taxon>
        <taxon>Agaricomycetes</taxon>
        <taxon>Agaricomycetidae</taxon>
        <taxon>Agaricales</taxon>
        <taxon>Tricholomatineae</taxon>
        <taxon>Clitocybaceae</taxon>
        <taxon>Collybia</taxon>
    </lineage>
</organism>
<dbReference type="InterPro" id="IPR036412">
    <property type="entry name" value="HAD-like_sf"/>
</dbReference>
<dbReference type="EMBL" id="MU150343">
    <property type="protein sequence ID" value="KAF9458334.1"/>
    <property type="molecule type" value="Genomic_DNA"/>
</dbReference>
<dbReference type="Pfam" id="PF06941">
    <property type="entry name" value="NT5C"/>
    <property type="match status" value="1"/>
</dbReference>
<dbReference type="OrthoDB" id="10248475at2759"/>
<name>A0A9P6CES5_9AGAR</name>
<gene>
    <name evidence="1" type="ORF">BDZ94DRAFT_1270879</name>
</gene>
<dbReference type="PANTHER" id="PTHR35134">
    <property type="entry name" value="NUCLEOTIDASE YQFW-RELATED"/>
    <property type="match status" value="1"/>
</dbReference>
<dbReference type="Proteomes" id="UP000807353">
    <property type="component" value="Unassembled WGS sequence"/>
</dbReference>
<dbReference type="InterPro" id="IPR010708">
    <property type="entry name" value="5'(3')-deoxyribonucleotidase"/>
</dbReference>
<accession>A0A9P6CES5</accession>
<dbReference type="PANTHER" id="PTHR35134:SF2">
    <property type="entry name" value="NUCLEOTIDASE YQFW-RELATED"/>
    <property type="match status" value="1"/>
</dbReference>
<proteinExistence type="predicted"/>
<dbReference type="InterPro" id="IPR023214">
    <property type="entry name" value="HAD_sf"/>
</dbReference>